<dbReference type="PATRIC" id="fig|997894.4.peg.2419"/>
<feature type="transmembrane region" description="Helical" evidence="1">
    <location>
        <begin position="1009"/>
        <end position="1025"/>
    </location>
</feature>
<proteinExistence type="predicted"/>
<dbReference type="GeneID" id="23113374"/>
<evidence type="ECO:0000313" key="2">
    <source>
        <dbReference type="EMBL" id="ENZ50791.1"/>
    </source>
</evidence>
<keyword evidence="3" id="KW-1185">Reference proteome</keyword>
<dbReference type="Proteomes" id="UP000013126">
    <property type="component" value="Unassembled WGS sequence"/>
</dbReference>
<comment type="caution">
    <text evidence="2">The sequence shown here is derived from an EMBL/GenBank/DDBJ whole genome shotgun (WGS) entry which is preliminary data.</text>
</comment>
<evidence type="ECO:0000313" key="3">
    <source>
        <dbReference type="Proteomes" id="UP000013126"/>
    </source>
</evidence>
<sequence>MSDVIDDLKVQIDVSTQSADAKLDKFIAQMMKLQSTITGLEMSNVSNIASGINQISASIQNFNNRTKTADFSRVATGMNKLATVDAQGVAATAQAMSTFTANMMGLNDIHVDSDGISNIANAISKLGRATVTEATQNLEFLKTSMKDFITGMNSVGGLTFDANGLVTLVNSVSRLGSINATQSVKNLPQLSAVLRAFIMDMNTVGGVTFDFTGLNSFVGNITRLGGAKATQAAMNLKPIKDQMLRFVSGMNGIGALNFDTTGLANLVSSITKLGGKSATTAIPNIQALGVALSQLMATLSHAPAVSQNLIQMTTALASLAGNGSRVSSASTAMYRGLNLYSSSASKATKATKGLVSQIGMFYAKCFLLIRGAKALWKATESSMDYIETLNYFDAAWGQVAGNAAGEWKKAGYESAEAYAKSFSERAKALTGKMTGFQPDAYGNLIATGMPSLGLDPERLMNYQATFGQMASSMGVASETALKLSNALTMIGADLASVKNLKFEDVWQDMASGMVGMSRTLDKYGVNIRNVNMQEKLYELGIDAKIAKLGQQDKALLRTIILLQSTKYAWGDMASTIGQPANQLRLLQANFANLARTIGNLLLPIVSKVLPYINALVIAIQRLFSWIGGLLGIKIGGFSSSIGSAATDFGDMEDAAGGIADSTGDAAKNTKKMADNLQGFDKLNVINSQKDSGSGGSGSGGGAGGLLDDAFADAFSEYQLAWDKAFASMENSAQELADKITRAFQRIWEAAEPTRESLKRLWNEGLARLGDFTWTALKDFWNEFLVPVGKWTLGTGLPMLIDNINAFLMKIDFPAINDALRNFWQALTPFATKVGEGLIEFFGDLLSVGADFINFTVPNGINSVAEALKKIDPGTAEKIGYALGAVATGIMGFKTVDAAAKGVKNVYNPLQKLFKLVGPMKYVAIAGGIAGLVIALDKFGVIDVNWSVLATGFKNLASALGKFASGIGQGLINFIKGITPIVSPTLETLINGTGKAFEFMAKVLNAIPESMLSGLTTAFLSFFAAFKTYEMVVKAGGLITAFANNLKFFASLLPGIVNSGPILKNLAAALGPSALGGIAFTTIAGGILLIAQHIMRVTDEAAKSSAIGQFSQALSDLNDEVSQKTDQINTSLDNTKKAIETAGVAEAQVARDLAKEYNELSDKASLSADEKERLKQVSVELIDIIPDLKGYINEETGVLDIQKESLDAVIQGYESLAQKQAAQEYLVQAYKDQYEAQINLNNAQSGYNKAFNEYLSKAGLAPDIIKQIRDNQFNMNQAWLDWERSPNVDFPQKYGVASMDILQKAIKGLNKEMDEYCVALDDAQQTQIDANENLKTIKTTIEENDKAYQENMKAIRENKMATTEYKQALSDIATEFSNIGVVLSENFLQNLALDENFDISFLKSFFASIAEGVPASAIELQNAFTELGMSLPKEMANAMENMDAESQAGVAKTLMSIKSGVEVETPELKLVFEQLGYDLPDAVIESMASKESTVHSSTLNLLAKIETGNKLVEGNLIELFAELGINIVDEGLIKSISDKEPDVQMRAIELLAQIQEAGESERVPLIEEYNKLGVGVIDEGLIASLKSKERDVNTAGVEVVKETASGAIAESKRTGVGTFEEAGQQAIDGYVGKLTSGGTKRALADAGISMAQTVIEGIKKGQVSNSPSKETAKLGGDAVDGYEGTITSNKTMTGLFSAGMQMAQKMLSGLQNGQIFSVMQNSMAQLAKSSVKGYNQGLSIEMVKTIPLVENWMDSMKSVLNGLSIALPGSDFTYTLGNDLLNQYAMTPQVSLPSFNPGSLSMDYTTELSASLAGIIDYDKLGEAVYRAQSRAMQENPTVIGDSDIYNATRRGVSKHFAQTGRTGFKGID</sequence>
<dbReference type="HOGENOM" id="CLU_237762_0_0_9"/>
<feature type="transmembrane region" description="Helical" evidence="1">
    <location>
        <begin position="1037"/>
        <end position="1056"/>
    </location>
</feature>
<dbReference type="OrthoDB" id="1779742at2"/>
<keyword evidence="1" id="KW-1133">Transmembrane helix</keyword>
<evidence type="ECO:0000256" key="1">
    <source>
        <dbReference type="SAM" id="Phobius"/>
    </source>
</evidence>
<organism evidence="2 3">
    <name type="scientific">Enterocloster bolteae 90A9</name>
    <dbReference type="NCBI Taxonomy" id="997894"/>
    <lineage>
        <taxon>Bacteria</taxon>
        <taxon>Bacillati</taxon>
        <taxon>Bacillota</taxon>
        <taxon>Clostridia</taxon>
        <taxon>Lachnospirales</taxon>
        <taxon>Lachnospiraceae</taxon>
        <taxon>Enterocloster</taxon>
    </lineage>
</organism>
<keyword evidence="1" id="KW-0472">Membrane</keyword>
<accession>R0AFF0</accession>
<dbReference type="RefSeq" id="WP_002575518.1">
    <property type="nucleotide sequence ID" value="NZ_KB851182.1"/>
</dbReference>
<dbReference type="EMBL" id="AGYH01000005">
    <property type="protein sequence ID" value="ENZ50791.1"/>
    <property type="molecule type" value="Genomic_DNA"/>
</dbReference>
<reference evidence="2 3" key="1">
    <citation type="submission" date="2013-01" db="EMBL/GenBank/DDBJ databases">
        <title>The Genome Sequence of Clostridium bolteae 90A9.</title>
        <authorList>
            <consortium name="The Broad Institute Genome Sequencing Platform"/>
            <person name="Earl A."/>
            <person name="Ward D."/>
            <person name="Feldgarden M."/>
            <person name="Gevers D."/>
            <person name="Courvalin P."/>
            <person name="Lambert T."/>
            <person name="Walker B."/>
            <person name="Young S.K."/>
            <person name="Zeng Q."/>
            <person name="Gargeya S."/>
            <person name="Fitzgerald M."/>
            <person name="Haas B."/>
            <person name="Abouelleil A."/>
            <person name="Alvarado L."/>
            <person name="Arachchi H.M."/>
            <person name="Berlin A.M."/>
            <person name="Chapman S.B."/>
            <person name="Dewar J."/>
            <person name="Goldberg J."/>
            <person name="Griggs A."/>
            <person name="Gujja S."/>
            <person name="Hansen M."/>
            <person name="Howarth C."/>
            <person name="Imamovic A."/>
            <person name="Larimer J."/>
            <person name="McCowan C."/>
            <person name="Murphy C."/>
            <person name="Neiman D."/>
            <person name="Pearson M."/>
            <person name="Priest M."/>
            <person name="Roberts A."/>
            <person name="Saif S."/>
            <person name="Shea T."/>
            <person name="Sisk P."/>
            <person name="Sykes S."/>
            <person name="Wortman J."/>
            <person name="Nusbaum C."/>
            <person name="Birren B."/>
        </authorList>
    </citation>
    <scope>NUCLEOTIDE SEQUENCE [LARGE SCALE GENOMIC DNA]</scope>
    <source>
        <strain evidence="2 3">90A9</strain>
    </source>
</reference>
<name>R0AFF0_9FIRM</name>
<protein>
    <recommendedName>
        <fullName evidence="4">Phage tail tape measure protein, TP901 family, core region</fullName>
    </recommendedName>
</protein>
<evidence type="ECO:0008006" key="4">
    <source>
        <dbReference type="Google" id="ProtNLM"/>
    </source>
</evidence>
<gene>
    <name evidence="2" type="ORF">HMPREF1085_02274</name>
</gene>
<keyword evidence="1" id="KW-0812">Transmembrane</keyword>
<feature type="transmembrane region" description="Helical" evidence="1">
    <location>
        <begin position="1068"/>
        <end position="1090"/>
    </location>
</feature>